<proteinExistence type="predicted"/>
<dbReference type="SMART" id="SM00028">
    <property type="entry name" value="TPR"/>
    <property type="match status" value="2"/>
</dbReference>
<feature type="signal peptide" evidence="2">
    <location>
        <begin position="1"/>
        <end position="21"/>
    </location>
</feature>
<dbReference type="KEGG" id="mbur:EQU24_06825"/>
<dbReference type="Gene3D" id="1.25.40.10">
    <property type="entry name" value="Tetratricopeptide repeat domain"/>
    <property type="match status" value="1"/>
</dbReference>
<evidence type="ECO:0000256" key="2">
    <source>
        <dbReference type="SAM" id="SignalP"/>
    </source>
</evidence>
<reference evidence="4" key="1">
    <citation type="journal article" date="2019" name="J. Bacteriol.">
        <title>A Mutagenic Screen Identifies a TonB-Dependent Receptor Required for the Lanthanide Metal Switch in the Type I Methanotroph 'Methylotuvimicrobium buryatense' 5GB1C.</title>
        <authorList>
            <person name="Groom J.D."/>
            <person name="Ford S.M."/>
            <person name="Pesesky M.W."/>
            <person name="Lidstrom M.E."/>
        </authorList>
    </citation>
    <scope>NUCLEOTIDE SEQUENCE [LARGE SCALE GENOMIC DNA]</scope>
    <source>
        <strain evidence="4">5GB1C</strain>
    </source>
</reference>
<dbReference type="InterPro" id="IPR019734">
    <property type="entry name" value="TPR_rpt"/>
</dbReference>
<evidence type="ECO:0000313" key="4">
    <source>
        <dbReference type="Proteomes" id="UP000305881"/>
    </source>
</evidence>
<evidence type="ECO:0000313" key="3">
    <source>
        <dbReference type="EMBL" id="QCW81997.1"/>
    </source>
</evidence>
<dbReference type="RefSeq" id="WP_017840204.1">
    <property type="nucleotide sequence ID" value="NZ_CP035467.1"/>
</dbReference>
<evidence type="ECO:0000256" key="1">
    <source>
        <dbReference type="PROSITE-ProRule" id="PRU00339"/>
    </source>
</evidence>
<dbReference type="STRING" id="675511.GCA_000341735_01649"/>
<gene>
    <name evidence="3" type="ORF">EQU24_06825</name>
</gene>
<feature type="repeat" description="TPR" evidence="1">
    <location>
        <begin position="144"/>
        <end position="177"/>
    </location>
</feature>
<accession>A0A4P9ULK6</accession>
<organism evidence="3 4">
    <name type="scientific">Methylotuvimicrobium buryatense</name>
    <name type="common">Methylomicrobium buryatense</name>
    <dbReference type="NCBI Taxonomy" id="95641"/>
    <lineage>
        <taxon>Bacteria</taxon>
        <taxon>Pseudomonadati</taxon>
        <taxon>Pseudomonadota</taxon>
        <taxon>Gammaproteobacteria</taxon>
        <taxon>Methylococcales</taxon>
        <taxon>Methylococcaceae</taxon>
        <taxon>Methylotuvimicrobium</taxon>
    </lineage>
</organism>
<feature type="repeat" description="TPR" evidence="1">
    <location>
        <begin position="110"/>
        <end position="143"/>
    </location>
</feature>
<dbReference type="SUPFAM" id="SSF48452">
    <property type="entry name" value="TPR-like"/>
    <property type="match status" value="1"/>
</dbReference>
<feature type="chain" id="PRO_5020673573" evidence="2">
    <location>
        <begin position="22"/>
        <end position="190"/>
    </location>
</feature>
<sequence>MRYLKKIIFIMFMILSLPVNANWKSEIDFSLIPEYCKARYKVGDERSTEIWKKRLGKDFIHIHHYCYGLHLFNAAGRKIESKERKQTLQASLNQMIYTKEHSSPNFALQPKISFDIGRVYEGLEEPGKAMKAYQNSIRLNPKVAPPYAAISKLYLKQNNKKEAVAILKKGLKYNPNSKTLKKHLQKLTKE</sequence>
<protein>
    <submittedName>
        <fullName evidence="3">Tetratricopeptide repeat protein</fullName>
    </submittedName>
</protein>
<keyword evidence="2" id="KW-0732">Signal</keyword>
<dbReference type="AlphaFoldDB" id="A0A4P9ULK6"/>
<keyword evidence="4" id="KW-1185">Reference proteome</keyword>
<dbReference type="Pfam" id="PF14559">
    <property type="entry name" value="TPR_19"/>
    <property type="match status" value="1"/>
</dbReference>
<dbReference type="InterPro" id="IPR011990">
    <property type="entry name" value="TPR-like_helical_dom_sf"/>
</dbReference>
<dbReference type="OrthoDB" id="8527875at2"/>
<keyword evidence="1" id="KW-0802">TPR repeat</keyword>
<dbReference type="Proteomes" id="UP000305881">
    <property type="component" value="Chromosome"/>
</dbReference>
<dbReference type="EMBL" id="CP035467">
    <property type="protein sequence ID" value="QCW81997.1"/>
    <property type="molecule type" value="Genomic_DNA"/>
</dbReference>
<name>A0A4P9ULK6_METBY</name>
<dbReference type="PROSITE" id="PS50005">
    <property type="entry name" value="TPR"/>
    <property type="match status" value="2"/>
</dbReference>